<evidence type="ECO:0000256" key="5">
    <source>
        <dbReference type="ARBA" id="ARBA00022491"/>
    </source>
</evidence>
<evidence type="ECO:0000256" key="13">
    <source>
        <dbReference type="ARBA" id="ARBA00051837"/>
    </source>
</evidence>
<dbReference type="EC" id="2.1.1.362" evidence="3"/>
<evidence type="ECO:0000256" key="14">
    <source>
        <dbReference type="ARBA" id="ARBA00052814"/>
    </source>
</evidence>
<dbReference type="InterPro" id="IPR025790">
    <property type="entry name" value="Suv4-20_animal"/>
</dbReference>
<comment type="caution">
    <text evidence="17">The sequence shown here is derived from an EMBL/GenBank/DDBJ whole genome shotgun (WGS) entry which is preliminary data.</text>
</comment>
<dbReference type="InterPro" id="IPR039977">
    <property type="entry name" value="Suv4-20/Set9"/>
</dbReference>
<evidence type="ECO:0000256" key="7">
    <source>
        <dbReference type="ARBA" id="ARBA00022679"/>
    </source>
</evidence>
<name>A0AAV4QE37_9ARAC</name>
<dbReference type="GO" id="GO:0140941">
    <property type="term" value="F:histone H4K20me methyltransferase activity"/>
    <property type="evidence" value="ECO:0007669"/>
    <property type="project" value="UniProtKB-EC"/>
</dbReference>
<evidence type="ECO:0000256" key="4">
    <source>
        <dbReference type="ARBA" id="ARBA00022454"/>
    </source>
</evidence>
<protein>
    <recommendedName>
        <fullName evidence="15">Histone-lysine N-methyltransferase Suv4-20</fullName>
        <ecNumber evidence="3">2.1.1.362</ecNumber>
    </recommendedName>
</protein>
<keyword evidence="12" id="KW-0539">Nucleus</keyword>
<evidence type="ECO:0000256" key="12">
    <source>
        <dbReference type="ARBA" id="ARBA00023242"/>
    </source>
</evidence>
<dbReference type="InterPro" id="IPR001214">
    <property type="entry name" value="SET_dom"/>
</dbReference>
<dbReference type="GO" id="GO:0005634">
    <property type="term" value="C:nucleus"/>
    <property type="evidence" value="ECO:0007669"/>
    <property type="project" value="UniProtKB-SubCell"/>
</dbReference>
<feature type="domain" description="SET" evidence="16">
    <location>
        <begin position="151"/>
        <end position="267"/>
    </location>
</feature>
<organism evidence="17 18">
    <name type="scientific">Caerostris darwini</name>
    <dbReference type="NCBI Taxonomy" id="1538125"/>
    <lineage>
        <taxon>Eukaryota</taxon>
        <taxon>Metazoa</taxon>
        <taxon>Ecdysozoa</taxon>
        <taxon>Arthropoda</taxon>
        <taxon>Chelicerata</taxon>
        <taxon>Arachnida</taxon>
        <taxon>Araneae</taxon>
        <taxon>Araneomorphae</taxon>
        <taxon>Entelegynae</taxon>
        <taxon>Araneoidea</taxon>
        <taxon>Araneidae</taxon>
        <taxon>Caerostris</taxon>
    </lineage>
</organism>
<evidence type="ECO:0000256" key="11">
    <source>
        <dbReference type="ARBA" id="ARBA00023163"/>
    </source>
</evidence>
<keyword evidence="4" id="KW-0158">Chromosome</keyword>
<dbReference type="AlphaFoldDB" id="A0AAV4QE37"/>
<dbReference type="Pfam" id="PF00856">
    <property type="entry name" value="SET"/>
    <property type="match status" value="1"/>
</dbReference>
<dbReference type="Gene3D" id="2.170.270.10">
    <property type="entry name" value="SET domain"/>
    <property type="match status" value="1"/>
</dbReference>
<dbReference type="GO" id="GO:0005694">
    <property type="term" value="C:chromosome"/>
    <property type="evidence" value="ECO:0007669"/>
    <property type="project" value="UniProtKB-SubCell"/>
</dbReference>
<dbReference type="InterPro" id="IPR041938">
    <property type="entry name" value="Hist-Lys_N-MTase_N"/>
</dbReference>
<dbReference type="SMART" id="SM00317">
    <property type="entry name" value="SET"/>
    <property type="match status" value="1"/>
</dbReference>
<evidence type="ECO:0000256" key="10">
    <source>
        <dbReference type="ARBA" id="ARBA00023015"/>
    </source>
</evidence>
<keyword evidence="8" id="KW-0949">S-adenosyl-L-methionine</keyword>
<keyword evidence="6" id="KW-0489">Methyltransferase</keyword>
<comment type="catalytic activity">
    <reaction evidence="13">
        <text>N(6)-methyl-L-lysyl(20)-[histone H4] + S-adenosyl-L-methionine = N(6),N(6)-dimethyl-L-lysyl(20)-[histone H4] + S-adenosyl-L-homocysteine + H(+)</text>
        <dbReference type="Rhea" id="RHEA:60348"/>
        <dbReference type="Rhea" id="RHEA-COMP:15555"/>
        <dbReference type="Rhea" id="RHEA-COMP:15556"/>
        <dbReference type="ChEBI" id="CHEBI:15378"/>
        <dbReference type="ChEBI" id="CHEBI:57856"/>
        <dbReference type="ChEBI" id="CHEBI:59789"/>
        <dbReference type="ChEBI" id="CHEBI:61929"/>
        <dbReference type="ChEBI" id="CHEBI:61976"/>
        <dbReference type="EC" id="2.1.1.362"/>
    </reaction>
</comment>
<dbReference type="PANTHER" id="PTHR12977:SF4">
    <property type="entry name" value="HISTONE-LYSINE N-METHYLTRANSFERASE KMT5B"/>
    <property type="match status" value="1"/>
</dbReference>
<dbReference type="FunFam" id="1.10.10.1700:FF:000001">
    <property type="entry name" value="Histone-lysine N-methyltransferase"/>
    <property type="match status" value="1"/>
</dbReference>
<evidence type="ECO:0000313" key="17">
    <source>
        <dbReference type="EMBL" id="GIY08303.1"/>
    </source>
</evidence>
<comment type="subcellular location">
    <subcellularLocation>
        <location evidence="2">Chromosome</location>
    </subcellularLocation>
    <subcellularLocation>
        <location evidence="1">Nucleus</location>
    </subcellularLocation>
</comment>
<dbReference type="GO" id="GO:0032259">
    <property type="term" value="P:methylation"/>
    <property type="evidence" value="ECO:0007669"/>
    <property type="project" value="UniProtKB-KW"/>
</dbReference>
<evidence type="ECO:0000313" key="18">
    <source>
        <dbReference type="Proteomes" id="UP001054837"/>
    </source>
</evidence>
<proteinExistence type="predicted"/>
<dbReference type="Gene3D" id="1.10.10.1700">
    <property type="entry name" value="Histone-lysine N-methyltransferase"/>
    <property type="match status" value="1"/>
</dbReference>
<keyword evidence="18" id="KW-1185">Reference proteome</keyword>
<dbReference type="PROSITE" id="PS51570">
    <property type="entry name" value="SAM_MT43_SUVAR420_2"/>
    <property type="match status" value="1"/>
</dbReference>
<keyword evidence="7" id="KW-0808">Transferase</keyword>
<keyword evidence="10" id="KW-0805">Transcription regulation</keyword>
<evidence type="ECO:0000259" key="16">
    <source>
        <dbReference type="PROSITE" id="PS50280"/>
    </source>
</evidence>
<dbReference type="Proteomes" id="UP001054837">
    <property type="component" value="Unassembled WGS sequence"/>
</dbReference>
<evidence type="ECO:0000256" key="6">
    <source>
        <dbReference type="ARBA" id="ARBA00022603"/>
    </source>
</evidence>
<evidence type="ECO:0000256" key="8">
    <source>
        <dbReference type="ARBA" id="ARBA00022691"/>
    </source>
</evidence>
<keyword evidence="11" id="KW-0804">Transcription</keyword>
<evidence type="ECO:0000256" key="15">
    <source>
        <dbReference type="ARBA" id="ARBA00071597"/>
    </source>
</evidence>
<dbReference type="InterPro" id="IPR046341">
    <property type="entry name" value="SET_dom_sf"/>
</dbReference>
<evidence type="ECO:0000256" key="2">
    <source>
        <dbReference type="ARBA" id="ARBA00004286"/>
    </source>
</evidence>
<gene>
    <name evidence="17" type="primary">kmt5b-a</name>
    <name evidence="17" type="ORF">CDAR_293282</name>
</gene>
<evidence type="ECO:0000256" key="9">
    <source>
        <dbReference type="ARBA" id="ARBA00022853"/>
    </source>
</evidence>
<evidence type="ECO:0000256" key="1">
    <source>
        <dbReference type="ARBA" id="ARBA00004123"/>
    </source>
</evidence>
<dbReference type="EMBL" id="BPLQ01004481">
    <property type="protein sequence ID" value="GIY08303.1"/>
    <property type="molecule type" value="Genomic_DNA"/>
</dbReference>
<dbReference type="PANTHER" id="PTHR12977">
    <property type="entry name" value="SUPPRESSOR OF VARIEGATION 4-20-RELATED"/>
    <property type="match status" value="1"/>
</dbReference>
<accession>A0AAV4QE37</accession>
<dbReference type="SUPFAM" id="SSF82199">
    <property type="entry name" value="SET domain"/>
    <property type="match status" value="1"/>
</dbReference>
<dbReference type="PROSITE" id="PS50280">
    <property type="entry name" value="SET"/>
    <property type="match status" value="1"/>
</dbReference>
<keyword evidence="5" id="KW-0678">Repressor</keyword>
<keyword evidence="9" id="KW-0156">Chromatin regulator</keyword>
<comment type="catalytic activity">
    <reaction evidence="14">
        <text>N(6),N(6)-dimethyl-L-lysyl(20)-[histone H4] + S-adenosyl-L-methionine = N(6),N(6),N(6)-trimethyl-L-lysyl(20)-[histone H4] + S-adenosyl-L-homocysteine + H(+)</text>
        <dbReference type="Rhea" id="RHEA:61992"/>
        <dbReference type="Rhea" id="RHEA-COMP:15556"/>
        <dbReference type="Rhea" id="RHEA-COMP:15998"/>
        <dbReference type="ChEBI" id="CHEBI:15378"/>
        <dbReference type="ChEBI" id="CHEBI:57856"/>
        <dbReference type="ChEBI" id="CHEBI:59789"/>
        <dbReference type="ChEBI" id="CHEBI:61961"/>
        <dbReference type="ChEBI" id="CHEBI:61976"/>
    </reaction>
</comment>
<sequence length="360" mass="42153">MLKCYIDVCFLNFDRMDPKEFRNKTLLVVLERRAFPLTSYTKASSKQNASQVLSAQELSENDDFSTSLVLDPFLNFCTHKMNTRFRGPHVQKEELKRIITDFCIHQNYEKAYKQLTSGEWASVFFHIKSKVQQKKFKEHIFRYLRIFDKHSGFEILPCSRYSTENYMGAKVCATKKWRKNERIPYLAGVIAQLTKEEEANLLQPGKNDFSVMYSCRKLCAQLWLGPAAFINHDCRANCELVSTGRDTACVEVLRDIEEGEEIKCFYGTNFFGDENLLCECETCERRHAGAFKTKGRNVNTGKKSESYFLRETDVRLNRQNRLRKICASKKTMENIKLKECYVLLDSSYRNLKVFKRLKLF</sequence>
<dbReference type="FunFam" id="2.170.270.10:FF:000006">
    <property type="entry name" value="Histone-lysine N-methyltransferase"/>
    <property type="match status" value="1"/>
</dbReference>
<reference evidence="17 18" key="1">
    <citation type="submission" date="2021-06" db="EMBL/GenBank/DDBJ databases">
        <title>Caerostris darwini draft genome.</title>
        <authorList>
            <person name="Kono N."/>
            <person name="Arakawa K."/>
        </authorList>
    </citation>
    <scope>NUCLEOTIDE SEQUENCE [LARGE SCALE GENOMIC DNA]</scope>
</reference>
<evidence type="ECO:0000256" key="3">
    <source>
        <dbReference type="ARBA" id="ARBA00012188"/>
    </source>
</evidence>